<keyword evidence="1" id="KW-0472">Membrane</keyword>
<name>A0ABM4ADM3_ZIZJJ</name>
<gene>
    <name evidence="3" type="primary">LOC132804448</name>
</gene>
<keyword evidence="1" id="KW-0812">Transmembrane</keyword>
<dbReference type="Pfam" id="PF03140">
    <property type="entry name" value="DUF247"/>
    <property type="match status" value="1"/>
</dbReference>
<dbReference type="InterPro" id="IPR004158">
    <property type="entry name" value="DUF247_pln"/>
</dbReference>
<keyword evidence="1" id="KW-1133">Transmembrane helix</keyword>
<dbReference type="GeneID" id="132804448"/>
<protein>
    <submittedName>
        <fullName evidence="3">Uncharacterized protein LOC132804448</fullName>
    </submittedName>
</protein>
<sequence length="224" mass="26066">MKDIKHFIDLVRKFMYDKEDKFPRSSYDLTLCIHSAKKLDNAGVAFGLPKDATHLARIKTWPDIKDDDKLWWSNGRGCYEPRICNYIFLLDQLIDTVEDVDLLVDKTIIENWLGSNKAVVDLVNQLCDQIVTPRLFYTDICDKLNKYHSKKLNVARSTFKRVYFEEIWTSSSTVVGLVFLVFSLFSTYSTIKNLYDETGWNPGPFIIYLRDCDIDAQYTMPSTP</sequence>
<dbReference type="Proteomes" id="UP001652623">
    <property type="component" value="Chromosome 7"/>
</dbReference>
<dbReference type="PANTHER" id="PTHR31170:SF9">
    <property type="entry name" value="PROTEIN, PUTATIVE (DUF247)-RELATED"/>
    <property type="match status" value="1"/>
</dbReference>
<dbReference type="PANTHER" id="PTHR31170">
    <property type="entry name" value="BNAC04G53230D PROTEIN"/>
    <property type="match status" value="1"/>
</dbReference>
<organism evidence="2 3">
    <name type="scientific">Ziziphus jujuba</name>
    <name type="common">Chinese jujube</name>
    <name type="synonym">Ziziphus sativa</name>
    <dbReference type="NCBI Taxonomy" id="326968"/>
    <lineage>
        <taxon>Eukaryota</taxon>
        <taxon>Viridiplantae</taxon>
        <taxon>Streptophyta</taxon>
        <taxon>Embryophyta</taxon>
        <taxon>Tracheophyta</taxon>
        <taxon>Spermatophyta</taxon>
        <taxon>Magnoliopsida</taxon>
        <taxon>eudicotyledons</taxon>
        <taxon>Gunneridae</taxon>
        <taxon>Pentapetalae</taxon>
        <taxon>rosids</taxon>
        <taxon>fabids</taxon>
        <taxon>Rosales</taxon>
        <taxon>Rhamnaceae</taxon>
        <taxon>Paliureae</taxon>
        <taxon>Ziziphus</taxon>
    </lineage>
</organism>
<evidence type="ECO:0000313" key="2">
    <source>
        <dbReference type="Proteomes" id="UP001652623"/>
    </source>
</evidence>
<dbReference type="RefSeq" id="XP_060674834.1">
    <property type="nucleotide sequence ID" value="XM_060818851.1"/>
</dbReference>
<evidence type="ECO:0000256" key="1">
    <source>
        <dbReference type="SAM" id="Phobius"/>
    </source>
</evidence>
<keyword evidence="2" id="KW-1185">Reference proteome</keyword>
<accession>A0ABM4ADM3</accession>
<proteinExistence type="predicted"/>
<feature type="transmembrane region" description="Helical" evidence="1">
    <location>
        <begin position="167"/>
        <end position="185"/>
    </location>
</feature>
<evidence type="ECO:0000313" key="3">
    <source>
        <dbReference type="RefSeq" id="XP_060674834.1"/>
    </source>
</evidence>
<reference evidence="3" key="1">
    <citation type="submission" date="2025-08" db="UniProtKB">
        <authorList>
            <consortium name="RefSeq"/>
        </authorList>
    </citation>
    <scope>IDENTIFICATION</scope>
    <source>
        <tissue evidence="3">Seedling</tissue>
    </source>
</reference>